<sequence>MKIASMLGILMLAAAIIYVEWKQYREKKTRIILAGITAASAVIGILLLIDPSLPGPSELIKLLFGSVDKVMK</sequence>
<reference evidence="2" key="1">
    <citation type="submission" date="2024-05" db="EMBL/GenBank/DDBJ databases">
        <title>Draft genome assemblies of 36 bacteria isolated from hibernating arctic ground squirrels.</title>
        <authorList>
            <person name="McKee H."/>
            <person name="Mullen L."/>
            <person name="Drown D.M."/>
            <person name="Duddleston K.N."/>
        </authorList>
    </citation>
    <scope>NUCLEOTIDE SEQUENCE</scope>
    <source>
        <strain evidence="2">AN1007</strain>
    </source>
</reference>
<evidence type="ECO:0000313" key="2">
    <source>
        <dbReference type="EMBL" id="XCP97459.1"/>
    </source>
</evidence>
<protein>
    <recommendedName>
        <fullName evidence="3">Stage III sporulation protein AD</fullName>
    </recommendedName>
</protein>
<feature type="transmembrane region" description="Helical" evidence="1">
    <location>
        <begin position="31"/>
        <end position="49"/>
    </location>
</feature>
<dbReference type="RefSeq" id="WP_342555934.1">
    <property type="nucleotide sequence ID" value="NZ_CP159992.1"/>
</dbReference>
<dbReference type="AlphaFoldDB" id="A0AAU8NIA1"/>
<gene>
    <name evidence="2" type="ORF">ABXS70_12505</name>
</gene>
<keyword evidence="1" id="KW-0472">Membrane</keyword>
<evidence type="ECO:0000256" key="1">
    <source>
        <dbReference type="SAM" id="Phobius"/>
    </source>
</evidence>
<accession>A0AAU8NIA1</accession>
<proteinExistence type="predicted"/>
<keyword evidence="1" id="KW-1133">Transmembrane helix</keyword>
<keyword evidence="1" id="KW-0812">Transmembrane</keyword>
<dbReference type="EMBL" id="CP159992">
    <property type="protein sequence ID" value="XCP97459.1"/>
    <property type="molecule type" value="Genomic_DNA"/>
</dbReference>
<name>A0AAU8NIA1_9BACL</name>
<organism evidence="2">
    <name type="scientific">Paenibacillus sp. AN1007</name>
    <dbReference type="NCBI Taxonomy" id="3151385"/>
    <lineage>
        <taxon>Bacteria</taxon>
        <taxon>Bacillati</taxon>
        <taxon>Bacillota</taxon>
        <taxon>Bacilli</taxon>
        <taxon>Bacillales</taxon>
        <taxon>Paenibacillaceae</taxon>
        <taxon>Paenibacillus</taxon>
    </lineage>
</organism>
<evidence type="ECO:0008006" key="3">
    <source>
        <dbReference type="Google" id="ProtNLM"/>
    </source>
</evidence>